<dbReference type="HOGENOM" id="CLU_2802020_0_0_2"/>
<evidence type="ECO:0000313" key="2">
    <source>
        <dbReference type="Proteomes" id="UP000006100"/>
    </source>
</evidence>
<proteinExistence type="predicted"/>
<accession>K0BEB1</accession>
<sequence length="55" mass="6344">MGKKEKCVICSEIVGFRFKAMEEWGIEGTLCGKCYSKKIDEHYPGDHVRVNKHLD</sequence>
<reference evidence="1 2" key="1">
    <citation type="journal article" date="2012" name="J. Bacteriol.">
        <title>Draft Genome Sequence of an Ammonia-Oxidizing Archaeon, "Candidatus Nitrosopumilus sediminis" AR2, from Svalbard in the Arctic Circle.</title>
        <authorList>
            <person name="Park S.J."/>
            <person name="Kim J.G."/>
            <person name="Jung M.Y."/>
            <person name="Kim S.J."/>
            <person name="Cha I.T."/>
            <person name="Ghai R."/>
            <person name="Martin-Cuadrado A.B."/>
            <person name="Rodriguez-Valera F."/>
            <person name="Rhee S.K."/>
        </authorList>
    </citation>
    <scope>NUCLEOTIDE SEQUENCE [LARGE SCALE GENOMIC DNA]</scope>
    <source>
        <strain evidence="1 2">AR2</strain>
    </source>
</reference>
<dbReference type="Proteomes" id="UP000006100">
    <property type="component" value="Chromosome"/>
</dbReference>
<gene>
    <name evidence="1" type="ORF">NSED_07865</name>
</gene>
<evidence type="ECO:0000313" key="1">
    <source>
        <dbReference type="EMBL" id="AFS83365.1"/>
    </source>
</evidence>
<dbReference type="AlphaFoldDB" id="K0BEB1"/>
<protein>
    <submittedName>
        <fullName evidence="1">Uncharacterized protein</fullName>
    </submittedName>
</protein>
<dbReference type="EMBL" id="CP003843">
    <property type="protein sequence ID" value="AFS83365.1"/>
    <property type="molecule type" value="Genomic_DNA"/>
</dbReference>
<keyword evidence="2" id="KW-1185">Reference proteome</keyword>
<dbReference type="PATRIC" id="fig|1229909.8.peg.1726"/>
<dbReference type="KEGG" id="nir:NSED_07865"/>
<dbReference type="OrthoDB" id="8772at2157"/>
<name>K0BEB1_9ARCH</name>
<organism evidence="1 2">
    <name type="scientific">Candidatus Nitrosopumilus sediminis</name>
    <dbReference type="NCBI Taxonomy" id="1229909"/>
    <lineage>
        <taxon>Archaea</taxon>
        <taxon>Nitrososphaerota</taxon>
        <taxon>Nitrososphaeria</taxon>
        <taxon>Nitrosopumilales</taxon>
        <taxon>Nitrosopumilaceae</taxon>
        <taxon>Nitrosopumilus</taxon>
    </lineage>
</organism>
<dbReference type="GeneID" id="59387732"/>
<dbReference type="RefSeq" id="WP_014965735.1">
    <property type="nucleotide sequence ID" value="NC_018656.1"/>
</dbReference>
<dbReference type="eggNOG" id="arCOG08678">
    <property type="taxonomic scope" value="Archaea"/>
</dbReference>